<dbReference type="AlphaFoldDB" id="W6A8F4"/>
<feature type="transmembrane region" description="Helical" evidence="1">
    <location>
        <begin position="46"/>
        <end position="70"/>
    </location>
</feature>
<dbReference type="EMBL" id="CP006681">
    <property type="protein sequence ID" value="AHI53170.1"/>
    <property type="molecule type" value="Genomic_DNA"/>
</dbReference>
<dbReference type="Proteomes" id="UP000019267">
    <property type="component" value="Chromosome"/>
</dbReference>
<dbReference type="HOGENOM" id="CLU_2013818_0_0_14"/>
<proteinExistence type="predicted"/>
<evidence type="ECO:0008006" key="4">
    <source>
        <dbReference type="Google" id="ProtNLM"/>
    </source>
</evidence>
<dbReference type="KEGG" id="scq:SCULI_v1c08300"/>
<evidence type="ECO:0000313" key="2">
    <source>
        <dbReference type="EMBL" id="AHI53170.1"/>
    </source>
</evidence>
<sequence length="123" mass="14270">MDTNWLTSWGWIVILITVLVISTILGILQYIFVAKWRAMRETPKKGFIKILLIITGIISILACFIGAFLVKEGSFNERWERFFPVNYRYRSRTLSNAERIIALILIILAVVMISAYIIYLIVK</sequence>
<protein>
    <recommendedName>
        <fullName evidence="4">Transmembrane protein</fullName>
    </recommendedName>
</protein>
<keyword evidence="1" id="KW-1133">Transmembrane helix</keyword>
<dbReference type="STRING" id="1276246.SCULI_v1c08300"/>
<dbReference type="RefSeq" id="WP_025363397.1">
    <property type="nucleotide sequence ID" value="NZ_CP006681.1"/>
</dbReference>
<dbReference type="PATRIC" id="fig|1276246.3.peg.826"/>
<evidence type="ECO:0000313" key="3">
    <source>
        <dbReference type="Proteomes" id="UP000019267"/>
    </source>
</evidence>
<keyword evidence="1" id="KW-0472">Membrane</keyword>
<feature type="transmembrane region" description="Helical" evidence="1">
    <location>
        <begin position="100"/>
        <end position="122"/>
    </location>
</feature>
<accession>W6A8F4</accession>
<gene>
    <name evidence="2" type="ORF">SCULI_v1c08300</name>
</gene>
<reference evidence="2 3" key="1">
    <citation type="journal article" date="2014" name="Genome Biol. Evol.">
        <title>Molecular evolution of the substrate utilization strategies and putative virulence factors in mosquito-associated Spiroplasma species.</title>
        <authorList>
            <person name="Chang T.H."/>
            <person name="Lo W.S."/>
            <person name="Ku C."/>
            <person name="Chen L.L."/>
            <person name="Kuo C.H."/>
        </authorList>
    </citation>
    <scope>NUCLEOTIDE SEQUENCE [LARGE SCALE GENOMIC DNA]</scope>
    <source>
        <strain evidence="2">AES-1</strain>
    </source>
</reference>
<organism evidence="2 3">
    <name type="scientific">Spiroplasma culicicola AES-1</name>
    <dbReference type="NCBI Taxonomy" id="1276246"/>
    <lineage>
        <taxon>Bacteria</taxon>
        <taxon>Bacillati</taxon>
        <taxon>Mycoplasmatota</taxon>
        <taxon>Mollicutes</taxon>
        <taxon>Entomoplasmatales</taxon>
        <taxon>Spiroplasmataceae</taxon>
        <taxon>Spiroplasma</taxon>
    </lineage>
</organism>
<feature type="transmembrane region" description="Helical" evidence="1">
    <location>
        <begin position="12"/>
        <end position="34"/>
    </location>
</feature>
<keyword evidence="3" id="KW-1185">Reference proteome</keyword>
<evidence type="ECO:0000256" key="1">
    <source>
        <dbReference type="SAM" id="Phobius"/>
    </source>
</evidence>
<name>W6A8F4_9MOLU</name>
<keyword evidence="1" id="KW-0812">Transmembrane</keyword>